<name>W8R3Y3_STUST</name>
<accession>W8R3Y3</accession>
<proteinExistence type="predicted"/>
<reference evidence="2" key="1">
    <citation type="journal article" date="2014" name="Genome Announc.">
        <title>Complete Genome Sequence of the Highly Transformable Pseudomonas stutzeri Strain 28a24.</title>
        <authorList>
            <person name="Smith B.A."/>
            <person name="Dougherty K.M."/>
            <person name="Baltrus D.A."/>
        </authorList>
    </citation>
    <scope>NUCLEOTIDE SEQUENCE [LARGE SCALE GENOMIC DNA]</scope>
    <source>
        <strain evidence="2">28a24</strain>
    </source>
</reference>
<evidence type="ECO:0000313" key="1">
    <source>
        <dbReference type="EMBL" id="AHL77630.1"/>
    </source>
</evidence>
<dbReference type="AlphaFoldDB" id="W8R3Y3"/>
<organism evidence="1 2">
    <name type="scientific">Stutzerimonas stutzeri</name>
    <name type="common">Pseudomonas stutzeri</name>
    <dbReference type="NCBI Taxonomy" id="316"/>
    <lineage>
        <taxon>Bacteria</taxon>
        <taxon>Pseudomonadati</taxon>
        <taxon>Pseudomonadota</taxon>
        <taxon>Gammaproteobacteria</taxon>
        <taxon>Pseudomonadales</taxon>
        <taxon>Pseudomonadaceae</taxon>
        <taxon>Stutzerimonas</taxon>
    </lineage>
</organism>
<evidence type="ECO:0000313" key="2">
    <source>
        <dbReference type="Proteomes" id="UP000019522"/>
    </source>
</evidence>
<dbReference type="KEGG" id="pstt:CH92_09665"/>
<dbReference type="EMBL" id="CP007441">
    <property type="protein sequence ID" value="AHL77630.1"/>
    <property type="molecule type" value="Genomic_DNA"/>
</dbReference>
<protein>
    <submittedName>
        <fullName evidence="1">Uncharacterized protein</fullName>
    </submittedName>
</protein>
<gene>
    <name evidence="1" type="ORF">CH92_09665</name>
</gene>
<dbReference type="PATRIC" id="fig|316.77.peg.1931"/>
<reference evidence="1 2" key="2">
    <citation type="submission" date="2014-03" db="EMBL/GenBank/DDBJ databases">
        <authorList>
            <person name="Baltrus D."/>
            <person name="Dougherty K."/>
        </authorList>
    </citation>
    <scope>NUCLEOTIDE SEQUENCE</scope>
    <source>
        <strain evidence="1 2">28a24</strain>
    </source>
</reference>
<dbReference type="Proteomes" id="UP000019522">
    <property type="component" value="Chromosome"/>
</dbReference>
<sequence>MVGWLVVMGSPFANAGEAKGQMSISISIQPGCEVSSRANAGLYQVEHRNCTGVAAYKVNAGQDQLRLGALMRTSVSQAQKTAPQIVTVYW</sequence>